<keyword evidence="5 9" id="KW-0560">Oxidoreductase</keyword>
<name>A0A2I1BUX3_ASPN1</name>
<gene>
    <name evidence="10" type="ORF">P174DRAFT_515913</name>
</gene>
<dbReference type="GO" id="GO:0005506">
    <property type="term" value="F:iron ion binding"/>
    <property type="evidence" value="ECO:0007669"/>
    <property type="project" value="InterPro"/>
</dbReference>
<keyword evidence="3 8" id="KW-0349">Heme</keyword>
<dbReference type="InterPro" id="IPR036396">
    <property type="entry name" value="Cyt_P450_sf"/>
</dbReference>
<evidence type="ECO:0000313" key="11">
    <source>
        <dbReference type="Proteomes" id="UP000234474"/>
    </source>
</evidence>
<proteinExistence type="inferred from homology"/>
<evidence type="ECO:0000256" key="4">
    <source>
        <dbReference type="ARBA" id="ARBA00022723"/>
    </source>
</evidence>
<keyword evidence="4 8" id="KW-0479">Metal-binding</keyword>
<evidence type="ECO:0000256" key="2">
    <source>
        <dbReference type="ARBA" id="ARBA00010617"/>
    </source>
</evidence>
<evidence type="ECO:0000256" key="7">
    <source>
        <dbReference type="ARBA" id="ARBA00023033"/>
    </source>
</evidence>
<dbReference type="InterPro" id="IPR001128">
    <property type="entry name" value="Cyt_P450"/>
</dbReference>
<reference evidence="11" key="1">
    <citation type="journal article" date="2018" name="Proc. Natl. Acad. Sci. U.S.A.">
        <title>Linking secondary metabolites to gene clusters through genome sequencing of six diverse Aspergillus species.</title>
        <authorList>
            <person name="Kaerboelling I."/>
            <person name="Vesth T.C."/>
            <person name="Frisvad J.C."/>
            <person name="Nybo J.L."/>
            <person name="Theobald S."/>
            <person name="Kuo A."/>
            <person name="Bowyer P."/>
            <person name="Matsuda Y."/>
            <person name="Mondo S."/>
            <person name="Lyhne E.K."/>
            <person name="Kogle M.E."/>
            <person name="Clum A."/>
            <person name="Lipzen A."/>
            <person name="Salamov A."/>
            <person name="Ngan C.Y."/>
            <person name="Daum C."/>
            <person name="Chiniquy J."/>
            <person name="Barry K."/>
            <person name="LaButti K."/>
            <person name="Haridas S."/>
            <person name="Simmons B.A."/>
            <person name="Magnuson J.K."/>
            <person name="Mortensen U.H."/>
            <person name="Larsen T.O."/>
            <person name="Grigoriev I.V."/>
            <person name="Baker S.E."/>
            <person name="Andersen M.R."/>
        </authorList>
    </citation>
    <scope>NUCLEOTIDE SEQUENCE [LARGE SCALE GENOMIC DNA]</scope>
    <source>
        <strain evidence="11">IBT 16806</strain>
    </source>
</reference>
<feature type="binding site" description="axial binding residue" evidence="8">
    <location>
        <position position="451"/>
    </location>
    <ligand>
        <name>heme</name>
        <dbReference type="ChEBI" id="CHEBI:30413"/>
    </ligand>
    <ligandPart>
        <name>Fe</name>
        <dbReference type="ChEBI" id="CHEBI:18248"/>
    </ligandPart>
</feature>
<dbReference type="GO" id="GO:0020037">
    <property type="term" value="F:heme binding"/>
    <property type="evidence" value="ECO:0007669"/>
    <property type="project" value="InterPro"/>
</dbReference>
<keyword evidence="11" id="KW-1185">Reference proteome</keyword>
<dbReference type="Gene3D" id="1.10.630.10">
    <property type="entry name" value="Cytochrome P450"/>
    <property type="match status" value="1"/>
</dbReference>
<sequence>MFTAPLSIAILSITLLYWVVRVYLNYLRYERTAAQFGCPPLKRYPGWDRILGLDYVYAMFKALKEDRFLEFQTETYSARGSKVWTANFMGNRMVYSSEPENMKAMSTLQRDCFAVEPIRVANGAITPFTGRGVSSSDGAKWQSSRDLVKPYFERVGFSNLERLSRHVDRLLSKIPTDGSTVDMQPLFQRWFLDTSTDFLFGETVNSLDNPERDWPHRDMVTVMRGLRLRLQLSSFLFLHRDKEWFAACKRIHGFLDGYIDKAYKHLEYEKSGKPATYANGEPRDDFLWTIARQLPDKLELRTQLTGVWIPSNETTSILMSNTLFALARHPEVVEKLRKEILDYGDKPLTFEGLRSIVYLRWTINESHRLYPVSLQTVRSCVKNTTLPTGGGDDGKAPIFCAKGDIVHCNRYLMHRDPDLWGADAEQFRPDRWEKVRPMWNFVPFGGGPRICPAHIMVDTECSYTIFRILRRFKAIEARDSEPYTAVMRVGPSNKNGCRVAFIPA</sequence>
<organism evidence="10 11">
    <name type="scientific">Aspergillus novofumigatus (strain IBT 16806)</name>
    <dbReference type="NCBI Taxonomy" id="1392255"/>
    <lineage>
        <taxon>Eukaryota</taxon>
        <taxon>Fungi</taxon>
        <taxon>Dikarya</taxon>
        <taxon>Ascomycota</taxon>
        <taxon>Pezizomycotina</taxon>
        <taxon>Eurotiomycetes</taxon>
        <taxon>Eurotiomycetidae</taxon>
        <taxon>Eurotiales</taxon>
        <taxon>Aspergillaceae</taxon>
        <taxon>Aspergillus</taxon>
        <taxon>Aspergillus subgen. Fumigati</taxon>
    </lineage>
</organism>
<dbReference type="OMA" id="AFKEHRW"/>
<dbReference type="InterPro" id="IPR017972">
    <property type="entry name" value="Cyt_P450_CS"/>
</dbReference>
<dbReference type="Proteomes" id="UP000234474">
    <property type="component" value="Unassembled WGS sequence"/>
</dbReference>
<dbReference type="InterPro" id="IPR002402">
    <property type="entry name" value="Cyt_P450_E_grp-II"/>
</dbReference>
<dbReference type="CDD" id="cd11063">
    <property type="entry name" value="CYP52"/>
    <property type="match status" value="1"/>
</dbReference>
<dbReference type="PRINTS" id="PR00464">
    <property type="entry name" value="EP450II"/>
</dbReference>
<accession>A0A2I1BUX3</accession>
<comment type="similarity">
    <text evidence="2 9">Belongs to the cytochrome P450 family.</text>
</comment>
<dbReference type="OrthoDB" id="1470350at2759"/>
<protein>
    <submittedName>
        <fullName evidence="10">Putative cytochrome P450</fullName>
    </submittedName>
</protein>
<dbReference type="GeneID" id="36539580"/>
<dbReference type="PRINTS" id="PR01239">
    <property type="entry name" value="EP450IICYP52"/>
</dbReference>
<comment type="cofactor">
    <cofactor evidence="1 8">
        <name>heme</name>
        <dbReference type="ChEBI" id="CHEBI:30413"/>
    </cofactor>
</comment>
<evidence type="ECO:0000256" key="8">
    <source>
        <dbReference type="PIRSR" id="PIRSR602402-1"/>
    </source>
</evidence>
<dbReference type="GO" id="GO:0016712">
    <property type="term" value="F:oxidoreductase activity, acting on paired donors, with incorporation or reduction of molecular oxygen, reduced flavin or flavoprotein as one donor, and incorporation of one atom of oxygen"/>
    <property type="evidence" value="ECO:0007669"/>
    <property type="project" value="InterPro"/>
</dbReference>
<dbReference type="VEuPathDB" id="FungiDB:P174DRAFT_515913"/>
<dbReference type="EMBL" id="MSZS01000010">
    <property type="protein sequence ID" value="PKX89188.1"/>
    <property type="molecule type" value="Genomic_DNA"/>
</dbReference>
<dbReference type="InterPro" id="IPR047146">
    <property type="entry name" value="Cyt_P450_E_CYP52_fungi"/>
</dbReference>
<dbReference type="STRING" id="1392255.A0A2I1BUX3"/>
<evidence type="ECO:0000256" key="1">
    <source>
        <dbReference type="ARBA" id="ARBA00001971"/>
    </source>
</evidence>
<comment type="caution">
    <text evidence="10">The sequence shown here is derived from an EMBL/GenBank/DDBJ whole genome shotgun (WGS) entry which is preliminary data.</text>
</comment>
<evidence type="ECO:0000256" key="6">
    <source>
        <dbReference type="ARBA" id="ARBA00023004"/>
    </source>
</evidence>
<dbReference type="InterPro" id="IPR002974">
    <property type="entry name" value="Cyt_P450_E_CYP52_ascomycetes"/>
</dbReference>
<dbReference type="AlphaFoldDB" id="A0A2I1BUX3"/>
<dbReference type="RefSeq" id="XP_024677783.1">
    <property type="nucleotide sequence ID" value="XM_024832244.1"/>
</dbReference>
<keyword evidence="7 9" id="KW-0503">Monooxygenase</keyword>
<dbReference type="PROSITE" id="PS00086">
    <property type="entry name" value="CYTOCHROME_P450"/>
    <property type="match status" value="1"/>
</dbReference>
<evidence type="ECO:0000256" key="9">
    <source>
        <dbReference type="RuleBase" id="RU000461"/>
    </source>
</evidence>
<dbReference type="PANTHER" id="PTHR24287">
    <property type="entry name" value="P450, PUTATIVE (EUROFUNG)-RELATED"/>
    <property type="match status" value="1"/>
</dbReference>
<dbReference type="PANTHER" id="PTHR24287:SF18">
    <property type="entry name" value="CYTOCHROME P450 MONOOXYGENASE APDE-RELATED"/>
    <property type="match status" value="1"/>
</dbReference>
<dbReference type="SUPFAM" id="SSF48264">
    <property type="entry name" value="Cytochrome P450"/>
    <property type="match status" value="1"/>
</dbReference>
<keyword evidence="6 8" id="KW-0408">Iron</keyword>
<evidence type="ECO:0000256" key="5">
    <source>
        <dbReference type="ARBA" id="ARBA00023002"/>
    </source>
</evidence>
<evidence type="ECO:0000313" key="10">
    <source>
        <dbReference type="EMBL" id="PKX89188.1"/>
    </source>
</evidence>
<evidence type="ECO:0000256" key="3">
    <source>
        <dbReference type="ARBA" id="ARBA00022617"/>
    </source>
</evidence>
<dbReference type="Pfam" id="PF00067">
    <property type="entry name" value="p450"/>
    <property type="match status" value="1"/>
</dbReference>